<feature type="transmembrane region" description="Helical" evidence="3">
    <location>
        <begin position="416"/>
        <end position="438"/>
    </location>
</feature>
<feature type="transmembrane region" description="Helical" evidence="3">
    <location>
        <begin position="369"/>
        <end position="395"/>
    </location>
</feature>
<keyword evidence="5" id="KW-0645">Protease</keyword>
<feature type="transmembrane region" description="Helical" evidence="3">
    <location>
        <begin position="13"/>
        <end position="32"/>
    </location>
</feature>
<dbReference type="Proteomes" id="UP000199182">
    <property type="component" value="Unassembled WGS sequence"/>
</dbReference>
<dbReference type="EMBL" id="FNID01000022">
    <property type="protein sequence ID" value="SDN54337.1"/>
    <property type="molecule type" value="Genomic_DNA"/>
</dbReference>
<dbReference type="PANTHER" id="PTHR22946:SF9">
    <property type="entry name" value="POLYKETIDE TRANSFERASE AF380"/>
    <property type="match status" value="1"/>
</dbReference>
<feature type="domain" description="AB hydrolase-1" evidence="4">
    <location>
        <begin position="71"/>
        <end position="166"/>
    </location>
</feature>
<protein>
    <submittedName>
        <fullName evidence="5">Serine aminopeptidase, S33</fullName>
    </submittedName>
</protein>
<reference evidence="5 6" key="1">
    <citation type="submission" date="2016-10" db="EMBL/GenBank/DDBJ databases">
        <authorList>
            <person name="de Groot N.N."/>
        </authorList>
    </citation>
    <scope>NUCLEOTIDE SEQUENCE [LARGE SCALE GENOMIC DNA]</scope>
    <source>
        <strain evidence="5 6">CGMCC 1.5012</strain>
    </source>
</reference>
<dbReference type="GO" id="GO:0052689">
    <property type="term" value="F:carboxylic ester hydrolase activity"/>
    <property type="evidence" value="ECO:0007669"/>
    <property type="project" value="UniProtKB-ARBA"/>
</dbReference>
<keyword evidence="5" id="KW-0031">Aminopeptidase</keyword>
<dbReference type="AlphaFoldDB" id="A0A1H0C917"/>
<dbReference type="InterPro" id="IPR029058">
    <property type="entry name" value="AB_hydrolase_fold"/>
</dbReference>
<dbReference type="Gene3D" id="3.40.50.1820">
    <property type="entry name" value="alpha/beta hydrolase"/>
    <property type="match status" value="1"/>
</dbReference>
<keyword evidence="6" id="KW-1185">Reference proteome</keyword>
<dbReference type="Pfam" id="PF00561">
    <property type="entry name" value="Abhydrolase_1"/>
    <property type="match status" value="1"/>
</dbReference>
<dbReference type="OrthoDB" id="9780269at2"/>
<evidence type="ECO:0000256" key="1">
    <source>
        <dbReference type="ARBA" id="ARBA00022801"/>
    </source>
</evidence>
<feature type="transmembrane region" description="Helical" evidence="3">
    <location>
        <begin position="535"/>
        <end position="555"/>
    </location>
</feature>
<evidence type="ECO:0000313" key="5">
    <source>
        <dbReference type="EMBL" id="SDN54337.1"/>
    </source>
</evidence>
<keyword evidence="1" id="KW-0378">Hydrolase</keyword>
<feature type="transmembrane region" description="Helical" evidence="3">
    <location>
        <begin position="320"/>
        <end position="341"/>
    </location>
</feature>
<dbReference type="GO" id="GO:0004177">
    <property type="term" value="F:aminopeptidase activity"/>
    <property type="evidence" value="ECO:0007669"/>
    <property type="project" value="UniProtKB-KW"/>
</dbReference>
<feature type="transmembrane region" description="Helical" evidence="3">
    <location>
        <begin position="576"/>
        <end position="594"/>
    </location>
</feature>
<name>A0A1H0C917_9FIRM</name>
<evidence type="ECO:0000313" key="6">
    <source>
        <dbReference type="Proteomes" id="UP000199182"/>
    </source>
</evidence>
<dbReference type="STRING" id="258515.SAMN05192585_12227"/>
<accession>A0A1H0C917</accession>
<dbReference type="PANTHER" id="PTHR22946">
    <property type="entry name" value="DIENELACTONE HYDROLASE DOMAIN-CONTAINING PROTEIN-RELATED"/>
    <property type="match status" value="1"/>
</dbReference>
<feature type="transmembrane region" description="Helical" evidence="3">
    <location>
        <begin position="458"/>
        <end position="483"/>
    </location>
</feature>
<organism evidence="5 6">
    <name type="scientific">Acetanaerobacterium elongatum</name>
    <dbReference type="NCBI Taxonomy" id="258515"/>
    <lineage>
        <taxon>Bacteria</taxon>
        <taxon>Bacillati</taxon>
        <taxon>Bacillota</taxon>
        <taxon>Clostridia</taxon>
        <taxon>Eubacteriales</taxon>
        <taxon>Oscillospiraceae</taxon>
        <taxon>Acetanaerobacterium</taxon>
    </lineage>
</organism>
<dbReference type="InterPro" id="IPR050261">
    <property type="entry name" value="FrsA_esterase"/>
</dbReference>
<dbReference type="RefSeq" id="WP_092641000.1">
    <property type="nucleotide sequence ID" value="NZ_FNID01000022.1"/>
</dbReference>
<evidence type="ECO:0000256" key="2">
    <source>
        <dbReference type="ARBA" id="ARBA00038115"/>
    </source>
</evidence>
<feature type="transmembrane region" description="Helical" evidence="3">
    <location>
        <begin position="504"/>
        <end position="523"/>
    </location>
</feature>
<dbReference type="SUPFAM" id="SSF53474">
    <property type="entry name" value="alpha/beta-Hydrolases"/>
    <property type="match status" value="1"/>
</dbReference>
<proteinExistence type="inferred from homology"/>
<dbReference type="InterPro" id="IPR000073">
    <property type="entry name" value="AB_hydrolase_1"/>
</dbReference>
<keyword evidence="3" id="KW-1133">Transmembrane helix</keyword>
<comment type="similarity">
    <text evidence="2">Belongs to the AB hydrolase superfamily. FUS2 hydrolase family.</text>
</comment>
<evidence type="ECO:0000259" key="4">
    <source>
        <dbReference type="Pfam" id="PF00561"/>
    </source>
</evidence>
<keyword evidence="3" id="KW-0472">Membrane</keyword>
<sequence>MNNQTNKKTFPRLWLWISIACLIISMVGASIVQTAGGTVAIKDLDIIANGSKQINAKIFIPKDASVDNKLPLIIVQHGSQHNLEMQDMSYVELSRRGYIVISADAYGHGSSDNRDGLSREQSFGSMAAIVEYAYNNLDIVDKTKIGISGHSMGAGIVLSTVQFYAQQAALKLGPNKIAAALEVGYDPDYTGCKIKGIDQPVIPEINWGVIAGKYDEYFFRQKDVGGDPARILESAATLSFVQQVDKTAVGPVENGKKYKGDINGKEYIRAFYQSPEIHPQNVFSTTTAASTIDFFYDALGTPKGHEVIAPTNQVWPLKQAFNCLGLIAVFLFLFPFASWIMDTVPYFSVLKASSVPVPAPALNTGKKKIAYWLTLLISTAIPAVLAMPVMHYWIGQQSFAPMTANKWFGDGAVNEMAGWCLIVSVTLLGVFLLNYFVFGRNHGATTESWGYKITLNKLWRSALLAIMTFAVVCAILFFADFWFKTDFRFWLVALRVFTANKMMYWIAYVPAFALFYVVNSLLVDGGNRVEGMPDWLVTLISCLANVAGVAVLIAIQYINYAQTGTFIFNAMRTHNLFPLLVLVPAATIVSRKFFKKTGNIYLGGFTVSTVITIMTITQTSMTMSVLS</sequence>
<gene>
    <name evidence="5" type="ORF">SAMN05192585_12227</name>
</gene>
<keyword evidence="3" id="KW-0812">Transmembrane</keyword>
<evidence type="ECO:0000256" key="3">
    <source>
        <dbReference type="SAM" id="Phobius"/>
    </source>
</evidence>
<feature type="transmembrane region" description="Helical" evidence="3">
    <location>
        <begin position="600"/>
        <end position="617"/>
    </location>
</feature>